<evidence type="ECO:0000313" key="3">
    <source>
        <dbReference type="Proteomes" id="UP000567795"/>
    </source>
</evidence>
<comment type="caution">
    <text evidence="2">The sequence shown here is derived from an EMBL/GenBank/DDBJ whole genome shotgun (WGS) entry which is preliminary data.</text>
</comment>
<organism evidence="2 3">
    <name type="scientific">Allostreptomyces psammosilenae</name>
    <dbReference type="NCBI Taxonomy" id="1892865"/>
    <lineage>
        <taxon>Bacteria</taxon>
        <taxon>Bacillati</taxon>
        <taxon>Actinomycetota</taxon>
        <taxon>Actinomycetes</taxon>
        <taxon>Kitasatosporales</taxon>
        <taxon>Streptomycetaceae</taxon>
        <taxon>Allostreptomyces</taxon>
    </lineage>
</organism>
<evidence type="ECO:0000313" key="2">
    <source>
        <dbReference type="EMBL" id="NYI04074.1"/>
    </source>
</evidence>
<dbReference type="InterPro" id="IPR047757">
    <property type="entry name" value="AfsA-like"/>
</dbReference>
<protein>
    <recommendedName>
        <fullName evidence="1">A-factor biosynthesis hotdog domain-containing protein</fullName>
    </recommendedName>
</protein>
<evidence type="ECO:0000259" key="1">
    <source>
        <dbReference type="Pfam" id="PF03756"/>
    </source>
</evidence>
<dbReference type="NCBIfam" id="NF041195">
    <property type="entry name" value="ScbA_BarX_GamBu"/>
    <property type="match status" value="1"/>
</dbReference>
<sequence>MGSLRVSTSRVDVPALRAWRPVTRRPLTTTVPREYVHRAAVAEVLLTDWETDGPDRFTVTAQWPRGHALYTPIAGHQDPLLLAETIRQSGALLAHAEYGVPLGHQFLMHRLAYSALPEALAVRPAPSEITLRVSCHDVTRRGGQLSGMRYQATVSCGEEPIAAGEAEFSCVSPAVYRRLRGPRPYGTDTPLAHPVDPASVRRGCPRDVVLAATRSRHRWLLRVDTTHPLLFDHPVDHVPGMLLLEAARQAAQSVTGPTPVLPTALESTFARYAEHDAPCWIEATPQAPEPSGRIPVRVTGHQGDATVFTSTVTTWPLT</sequence>
<dbReference type="GO" id="GO:0016740">
    <property type="term" value="F:transferase activity"/>
    <property type="evidence" value="ECO:0007669"/>
    <property type="project" value="InterPro"/>
</dbReference>
<gene>
    <name evidence="2" type="ORF">FHU37_001017</name>
</gene>
<name>A0A852ZTG5_9ACTN</name>
<reference evidence="2 3" key="1">
    <citation type="submission" date="2020-07" db="EMBL/GenBank/DDBJ databases">
        <title>Sequencing the genomes of 1000 actinobacteria strains.</title>
        <authorList>
            <person name="Klenk H.-P."/>
        </authorList>
    </citation>
    <scope>NUCLEOTIDE SEQUENCE [LARGE SCALE GENOMIC DNA]</scope>
    <source>
        <strain evidence="2 3">DSM 42178</strain>
    </source>
</reference>
<proteinExistence type="predicted"/>
<accession>A0A852ZTG5</accession>
<dbReference type="Pfam" id="PF03756">
    <property type="entry name" value="AfsA"/>
    <property type="match status" value="2"/>
</dbReference>
<feature type="domain" description="A-factor biosynthesis hotdog" evidence="1">
    <location>
        <begin position="35"/>
        <end position="170"/>
    </location>
</feature>
<keyword evidence="3" id="KW-1185">Reference proteome</keyword>
<feature type="domain" description="A-factor biosynthesis hotdog" evidence="1">
    <location>
        <begin position="205"/>
        <end position="314"/>
    </location>
</feature>
<dbReference type="InterPro" id="IPR005509">
    <property type="entry name" value="AfsA_hotdog_dom"/>
</dbReference>
<dbReference type="AlphaFoldDB" id="A0A852ZTG5"/>
<dbReference type="Proteomes" id="UP000567795">
    <property type="component" value="Unassembled WGS sequence"/>
</dbReference>
<dbReference type="EMBL" id="JACBZD010000001">
    <property type="protein sequence ID" value="NYI04074.1"/>
    <property type="molecule type" value="Genomic_DNA"/>
</dbReference>